<comment type="catalytic activity">
    <reaction evidence="10 11">
        <text>a quinone + NADH + 5 H(+)(in) = a quinol + NAD(+) + 4 H(+)(out)</text>
        <dbReference type="Rhea" id="RHEA:57888"/>
        <dbReference type="ChEBI" id="CHEBI:15378"/>
        <dbReference type="ChEBI" id="CHEBI:24646"/>
        <dbReference type="ChEBI" id="CHEBI:57540"/>
        <dbReference type="ChEBI" id="CHEBI:57945"/>
        <dbReference type="ChEBI" id="CHEBI:132124"/>
    </reaction>
</comment>
<keyword evidence="5 10" id="KW-1278">Translocase</keyword>
<gene>
    <name evidence="10" type="primary">nuoA</name>
    <name evidence="12" type="ORF">C4617_04110</name>
</gene>
<name>A0A2T4VX88_9HYPH</name>
<keyword evidence="10 11" id="KW-0874">Quinone</keyword>
<evidence type="ECO:0000256" key="3">
    <source>
        <dbReference type="ARBA" id="ARBA00022448"/>
    </source>
</evidence>
<dbReference type="FunFam" id="1.20.58.1610:FF:000004">
    <property type="entry name" value="NADH-quinone oxidoreductase subunit A"/>
    <property type="match status" value="1"/>
</dbReference>
<dbReference type="PANTHER" id="PTHR11058:SF9">
    <property type="entry name" value="NADH-UBIQUINONE OXIDOREDUCTASE CHAIN 3"/>
    <property type="match status" value="1"/>
</dbReference>
<sequence length="121" mass="13720">MSGLLDHYVPILVFVAIASVISIALMVSPFVIAFKSPDPEKTSPYECGFDAFDSARARFDIRFCLVSILFIIFDLEVAFLFPWAICFKKIGWLGFCSMMIFIGILAIGFIYEWKKGALEWD</sequence>
<dbReference type="InterPro" id="IPR038430">
    <property type="entry name" value="NDAH_ubi_oxred_su3_sf"/>
</dbReference>
<protein>
    <recommendedName>
        <fullName evidence="10">NADH-quinone oxidoreductase subunit A</fullName>
        <ecNumber evidence="10">7.1.1.-</ecNumber>
    </recommendedName>
    <alternativeName>
        <fullName evidence="10">NADH dehydrogenase I subunit A</fullName>
    </alternativeName>
    <alternativeName>
        <fullName evidence="10">NDH-1 subunit A</fullName>
    </alternativeName>
    <alternativeName>
        <fullName evidence="10">NUO1</fullName>
    </alternativeName>
</protein>
<feature type="transmembrane region" description="Helical" evidence="10">
    <location>
        <begin position="90"/>
        <end position="111"/>
    </location>
</feature>
<evidence type="ECO:0000256" key="5">
    <source>
        <dbReference type="ARBA" id="ARBA00022967"/>
    </source>
</evidence>
<feature type="transmembrane region" description="Helical" evidence="10">
    <location>
        <begin position="12"/>
        <end position="34"/>
    </location>
</feature>
<organism evidence="12 13">
    <name type="scientific">Candidatus Liberibacter europaeus</name>
    <dbReference type="NCBI Taxonomy" id="744859"/>
    <lineage>
        <taxon>Bacteria</taxon>
        <taxon>Pseudomonadati</taxon>
        <taxon>Pseudomonadota</taxon>
        <taxon>Alphaproteobacteria</taxon>
        <taxon>Hyphomicrobiales</taxon>
        <taxon>Rhizobiaceae</taxon>
        <taxon>Liberibacter</taxon>
    </lineage>
</organism>
<dbReference type="EMBL" id="PSQJ01000004">
    <property type="protein sequence ID" value="PTL86391.1"/>
    <property type="molecule type" value="Genomic_DNA"/>
</dbReference>
<evidence type="ECO:0000256" key="4">
    <source>
        <dbReference type="ARBA" id="ARBA00022692"/>
    </source>
</evidence>
<evidence type="ECO:0000256" key="9">
    <source>
        <dbReference type="ARBA" id="ARBA00023136"/>
    </source>
</evidence>
<evidence type="ECO:0000313" key="13">
    <source>
        <dbReference type="Proteomes" id="UP000240811"/>
    </source>
</evidence>
<accession>A0A2T4VX88</accession>
<dbReference type="GO" id="GO:0050136">
    <property type="term" value="F:NADH dehydrogenase (quinone) (non-electrogenic) activity"/>
    <property type="evidence" value="ECO:0007669"/>
    <property type="project" value="UniProtKB-UniRule"/>
</dbReference>
<dbReference type="GO" id="GO:0048038">
    <property type="term" value="F:quinone binding"/>
    <property type="evidence" value="ECO:0007669"/>
    <property type="project" value="UniProtKB-KW"/>
</dbReference>
<reference evidence="13" key="1">
    <citation type="submission" date="2018-02" db="EMBL/GenBank/DDBJ databases">
        <title>Genome sequence of Candidatus Liberibacter europaeus.</title>
        <authorList>
            <person name="Frampton R.A."/>
            <person name="Thompson S.M."/>
            <person name="David C."/>
            <person name="Addison S.M."/>
            <person name="Smith G.R."/>
        </authorList>
    </citation>
    <scope>NUCLEOTIDE SEQUENCE [LARGE SCALE GENOMIC DNA]</scope>
</reference>
<dbReference type="Pfam" id="PF00507">
    <property type="entry name" value="Oxidored_q4"/>
    <property type="match status" value="1"/>
</dbReference>
<comment type="caution">
    <text evidence="12">The sequence shown here is derived from an EMBL/GenBank/DDBJ whole genome shotgun (WGS) entry which is preliminary data.</text>
</comment>
<evidence type="ECO:0000256" key="7">
    <source>
        <dbReference type="ARBA" id="ARBA00023027"/>
    </source>
</evidence>
<dbReference type="EC" id="7.1.1.-" evidence="10"/>
<comment type="subcellular location">
    <subcellularLocation>
        <location evidence="10 11">Cell membrane</location>
        <topology evidence="10 11">Multi-pass membrane protein</topology>
    </subcellularLocation>
    <subcellularLocation>
        <location evidence="1">Membrane</location>
        <topology evidence="1">Multi-pass membrane protein</topology>
    </subcellularLocation>
</comment>
<comment type="function">
    <text evidence="10">NDH-1 shuttles electrons from NADH, via FMN and iron-sulfur (Fe-S) centers, to quinones in the respiratory chain. The immediate electron acceptor for the enzyme in this species is believed to be ubiquinone. Couples the redox reaction to proton translocation (for every two electrons transferred, four hydrogen ions are translocated across the cytoplasmic membrane), and thus conserves the redox energy in a proton gradient.</text>
</comment>
<dbReference type="AlphaFoldDB" id="A0A2T4VX88"/>
<keyword evidence="12" id="KW-0560">Oxidoreductase</keyword>
<keyword evidence="4 10" id="KW-0812">Transmembrane</keyword>
<dbReference type="Proteomes" id="UP000240811">
    <property type="component" value="Unassembled WGS sequence"/>
</dbReference>
<feature type="transmembrane region" description="Helical" evidence="10">
    <location>
        <begin position="63"/>
        <end position="84"/>
    </location>
</feature>
<keyword evidence="3 10" id="KW-0813">Transport</keyword>
<comment type="subunit">
    <text evidence="10">NDH-1 is composed of 14 different subunits. Subunits NuoA, H, J, K, L, M, N constitute the membrane sector of the complex.</text>
</comment>
<keyword evidence="7 10" id="KW-0520">NAD</keyword>
<evidence type="ECO:0000256" key="8">
    <source>
        <dbReference type="ARBA" id="ARBA00023075"/>
    </source>
</evidence>
<evidence type="ECO:0000256" key="6">
    <source>
        <dbReference type="ARBA" id="ARBA00022989"/>
    </source>
</evidence>
<dbReference type="InterPro" id="IPR000440">
    <property type="entry name" value="NADH_UbQ/plastoQ_OxRdtase_su3"/>
</dbReference>
<proteinExistence type="inferred from homology"/>
<comment type="similarity">
    <text evidence="2 10 11">Belongs to the complex I subunit 3 family.</text>
</comment>
<dbReference type="Gene3D" id="1.20.58.1610">
    <property type="entry name" value="NADH:ubiquinone/plastoquinone oxidoreductase, chain 3"/>
    <property type="match status" value="1"/>
</dbReference>
<keyword evidence="10" id="KW-1003">Cell membrane</keyword>
<dbReference type="PANTHER" id="PTHR11058">
    <property type="entry name" value="NADH-UBIQUINONE OXIDOREDUCTASE CHAIN 3"/>
    <property type="match status" value="1"/>
</dbReference>
<evidence type="ECO:0000256" key="1">
    <source>
        <dbReference type="ARBA" id="ARBA00004141"/>
    </source>
</evidence>
<dbReference type="HAMAP" id="MF_01394">
    <property type="entry name" value="NDH1_NuoA"/>
    <property type="match status" value="1"/>
</dbReference>
<evidence type="ECO:0000256" key="11">
    <source>
        <dbReference type="RuleBase" id="RU003639"/>
    </source>
</evidence>
<evidence type="ECO:0000256" key="2">
    <source>
        <dbReference type="ARBA" id="ARBA00008472"/>
    </source>
</evidence>
<dbReference type="GO" id="GO:0005886">
    <property type="term" value="C:plasma membrane"/>
    <property type="evidence" value="ECO:0007669"/>
    <property type="project" value="UniProtKB-SubCell"/>
</dbReference>
<evidence type="ECO:0000313" key="12">
    <source>
        <dbReference type="EMBL" id="PTL86391.1"/>
    </source>
</evidence>
<evidence type="ECO:0000256" key="10">
    <source>
        <dbReference type="HAMAP-Rule" id="MF_01394"/>
    </source>
</evidence>
<keyword evidence="8 10" id="KW-0830">Ubiquinone</keyword>
<dbReference type="InterPro" id="IPR023043">
    <property type="entry name" value="NAD(P)H_OxRDtase_bac/plastid"/>
</dbReference>
<keyword evidence="9 10" id="KW-0472">Membrane</keyword>
<keyword evidence="6 10" id="KW-1133">Transmembrane helix</keyword>
<dbReference type="GO" id="GO:0030964">
    <property type="term" value="C:NADH dehydrogenase complex"/>
    <property type="evidence" value="ECO:0007669"/>
    <property type="project" value="TreeGrafter"/>
</dbReference>
<dbReference type="GO" id="GO:0008137">
    <property type="term" value="F:NADH dehydrogenase (ubiquinone) activity"/>
    <property type="evidence" value="ECO:0007669"/>
    <property type="project" value="InterPro"/>
</dbReference>